<proteinExistence type="predicted"/>
<evidence type="ECO:0000256" key="1">
    <source>
        <dbReference type="SAM" id="Coils"/>
    </source>
</evidence>
<accession>A0A8C8ZRM4</accession>
<keyword evidence="5" id="KW-1185">Reference proteome</keyword>
<dbReference type="Pfam" id="PF14846">
    <property type="entry name" value="DUF4485"/>
    <property type="match status" value="1"/>
</dbReference>
<feature type="coiled-coil region" evidence="1">
    <location>
        <begin position="878"/>
        <end position="912"/>
    </location>
</feature>
<evidence type="ECO:0000313" key="5">
    <source>
        <dbReference type="Proteomes" id="UP000694414"/>
    </source>
</evidence>
<dbReference type="Proteomes" id="UP000694414">
    <property type="component" value="Unplaced"/>
</dbReference>
<name>A0A8C8ZRM4_PROSS</name>
<feature type="region of interest" description="Disordered" evidence="2">
    <location>
        <begin position="483"/>
        <end position="504"/>
    </location>
</feature>
<dbReference type="PANTHER" id="PTHR18871:SF2">
    <property type="entry name" value="CENTROSOMAL PROTEIN OF 112 KDA"/>
    <property type="match status" value="1"/>
</dbReference>
<organism evidence="4 5">
    <name type="scientific">Prolemur simus</name>
    <name type="common">Greater bamboo lemur</name>
    <name type="synonym">Hapalemur simus</name>
    <dbReference type="NCBI Taxonomy" id="1328070"/>
    <lineage>
        <taxon>Eukaryota</taxon>
        <taxon>Metazoa</taxon>
        <taxon>Chordata</taxon>
        <taxon>Craniata</taxon>
        <taxon>Vertebrata</taxon>
        <taxon>Euteleostomi</taxon>
        <taxon>Mammalia</taxon>
        <taxon>Eutheria</taxon>
        <taxon>Euarchontoglires</taxon>
        <taxon>Primates</taxon>
        <taxon>Strepsirrhini</taxon>
        <taxon>Lemuriformes</taxon>
        <taxon>Lemuridae</taxon>
        <taxon>Prolemur</taxon>
    </lineage>
</organism>
<dbReference type="AlphaFoldDB" id="A0A8C8ZRM4"/>
<gene>
    <name evidence="4" type="primary">CEP112</name>
</gene>
<feature type="domain" description="DUF4485" evidence="3">
    <location>
        <begin position="13"/>
        <end position="98"/>
    </location>
</feature>
<dbReference type="InterPro" id="IPR055310">
    <property type="entry name" value="CEP112"/>
</dbReference>
<keyword evidence="1" id="KW-0175">Coiled coil</keyword>
<dbReference type="Ensembl" id="ENSPSMT00000022245.1">
    <property type="protein sequence ID" value="ENSPSMP00000019202.1"/>
    <property type="gene ID" value="ENSPSMG00000013514.1"/>
</dbReference>
<dbReference type="PANTHER" id="PTHR18871">
    <property type="entry name" value="CENTROSOMAL PROTEIN OF 112 KDA"/>
    <property type="match status" value="1"/>
</dbReference>
<sequence length="916" mass="107927">MEVGSEEEKWEKLDAEFDHFVVDMKPFVLKLPHRSERQRCALWIKKLCEPSGTGSGIMGRKNRNLYAKLLLHMLKRGVLEGPFTHRPESGTLKTLPSYMSIYFDEPNPARAKGSSPERLPDWVLGELGTSEHKLNESWKLSSGEDNTLVQSPTDVHSREQYAGILRMRSHSVSPTYREDGQNITPKICEVHSKRSPVSLDDSDVEARLNSWNLGLDMKTKMIEAKFHEDRLKLQQKHDADVQKILERKNNEIEELKILYKKKQNETEETIRKLEKKVQALIRDCQVIRETKENQIAELKKICEQSTESLNNDWEKKLHNAIAEMEKEKFDLQKRHTENIQELLEDTNVRLNKMESEYMAQTQSTNHMVKELEARVQQLTGEAENSNLQRQKLIQEKSELERCYQITCSELQEVKARRNALHKEKDHLVNDYEQNMKLLQTKYDADINLLKQEHALSASKTSGMIEELEQNICQLKQQLHESELQRKQQLRDQENKSQMEKSNLKRTYEIKVHDLQSELDKEKEDAQKKVHKFEEALKEKEEQLTRVTEVQRLQAQQADAALEEFKRQVELNSEKVYAEMKEQMEKVEADLTRSKSLREKQSKEFLWQLEDIKQRYEQQIVELKLEHEQEKTHLLQQHNAEKDSLVRDHEREIENLEKQLRAANMEHENQIQEFKKRDAQVVADMETQVHKLREELISVNSQRKQQLVELGLLREEEKQRAARDHETAVNKLKAESEKMKIELKKTYAAETEMTLEKANSRLKQIEKEYAQKLAKSSQIIAELQTTISSLKEENSRQQLAAERRLQDVVQKFEDEKQQLIRDNDRAIKVLQDELQNRSNQVRCAEKKLQHKELEAQEQITYIRQEYETKFKGLMPASLRQELEDTISSLKSQVNFLQKRASILQEELTTYQSRRYGP</sequence>
<dbReference type="InterPro" id="IPR027831">
    <property type="entry name" value="DUF4485"/>
</dbReference>
<evidence type="ECO:0000313" key="4">
    <source>
        <dbReference type="Ensembl" id="ENSPSMP00000019202.1"/>
    </source>
</evidence>
<reference evidence="4" key="1">
    <citation type="submission" date="2025-08" db="UniProtKB">
        <authorList>
            <consortium name="Ensembl"/>
        </authorList>
    </citation>
    <scope>IDENTIFICATION</scope>
</reference>
<feature type="coiled-coil region" evidence="1">
    <location>
        <begin position="245"/>
        <end position="430"/>
    </location>
</feature>
<dbReference type="GeneTree" id="ENSGT00390000006544"/>
<evidence type="ECO:0000256" key="2">
    <source>
        <dbReference type="SAM" id="MobiDB-lite"/>
    </source>
</evidence>
<evidence type="ECO:0000259" key="3">
    <source>
        <dbReference type="Pfam" id="PF14846"/>
    </source>
</evidence>
<reference evidence="4" key="2">
    <citation type="submission" date="2025-09" db="UniProtKB">
        <authorList>
            <consortium name="Ensembl"/>
        </authorList>
    </citation>
    <scope>IDENTIFICATION</scope>
</reference>
<protein>
    <submittedName>
        <fullName evidence="4">Centrosomal protein 112</fullName>
    </submittedName>
</protein>